<evidence type="ECO:0000313" key="2">
    <source>
        <dbReference type="Proteomes" id="UP000044602"/>
    </source>
</evidence>
<sequence>IHLPASPPRQATPLAADRITPTALTVRDLCALRVGCQCARGTWNSASTPTPVDRGLQVILKPNPRRVSLTSQSNTPSLLPVFRRSCDDGPIEAMESQRLFSNLARWRFILVTICQMPLLPATPDEPFHPCQI</sequence>
<dbReference type="AlphaFoldDB" id="A0A0G4LS61"/>
<accession>A0A0G4LS61</accession>
<dbReference type="Proteomes" id="UP000044602">
    <property type="component" value="Unassembled WGS sequence"/>
</dbReference>
<name>A0A0G4LS61_VERLO</name>
<feature type="non-terminal residue" evidence="1">
    <location>
        <position position="132"/>
    </location>
</feature>
<proteinExistence type="predicted"/>
<evidence type="ECO:0000313" key="1">
    <source>
        <dbReference type="EMBL" id="CRK24794.1"/>
    </source>
</evidence>
<organism evidence="1 2">
    <name type="scientific">Verticillium longisporum</name>
    <name type="common">Verticillium dahliae var. longisporum</name>
    <dbReference type="NCBI Taxonomy" id="100787"/>
    <lineage>
        <taxon>Eukaryota</taxon>
        <taxon>Fungi</taxon>
        <taxon>Dikarya</taxon>
        <taxon>Ascomycota</taxon>
        <taxon>Pezizomycotina</taxon>
        <taxon>Sordariomycetes</taxon>
        <taxon>Hypocreomycetidae</taxon>
        <taxon>Glomerellales</taxon>
        <taxon>Plectosphaerellaceae</taxon>
        <taxon>Verticillium</taxon>
    </lineage>
</organism>
<feature type="non-terminal residue" evidence="1">
    <location>
        <position position="1"/>
    </location>
</feature>
<keyword evidence="2" id="KW-1185">Reference proteome</keyword>
<protein>
    <submittedName>
        <fullName evidence="1">Uncharacterized protein</fullName>
    </submittedName>
</protein>
<reference evidence="1 2" key="1">
    <citation type="submission" date="2015-05" db="EMBL/GenBank/DDBJ databases">
        <authorList>
            <person name="Wang D.B."/>
            <person name="Wang M."/>
        </authorList>
    </citation>
    <scope>NUCLEOTIDE SEQUENCE [LARGE SCALE GENOMIC DNA]</scope>
    <source>
        <strain evidence="1">VL1</strain>
    </source>
</reference>
<dbReference type="EMBL" id="CVQH01017779">
    <property type="protein sequence ID" value="CRK24794.1"/>
    <property type="molecule type" value="Genomic_DNA"/>
</dbReference>
<gene>
    <name evidence="1" type="ORF">BN1708_003912</name>
</gene>